<dbReference type="InterPro" id="IPR012337">
    <property type="entry name" value="RNaseH-like_sf"/>
</dbReference>
<dbReference type="EMBL" id="CAMXCT010000291">
    <property type="protein sequence ID" value="CAI3976734.1"/>
    <property type="molecule type" value="Genomic_DNA"/>
</dbReference>
<keyword evidence="5" id="KW-1185">Reference proteome</keyword>
<name>A0A9P1BNT0_9DINO</name>
<sequence length="1612" mass="183451">MMSRRRASRSPEADRSGEGKPEEEMLGPTGRPVSYGPQNPQLLELEDEKKDVENEEPKKELEPLFTEEQVRQFEELHSRAPLLYGTPQRTQLGIEDEARSSGLAFEDVQLERPKFLPAERPAAMPAGTPSVIYQQQMMQYFFMLQHENLQLKMEQELLKEKLRENEERRASEVEVPNGEGGRKAKPEVEGFQTPESQQQGGRAAEDRVVKTENDLESDRRRLYDLTPMEQYDELQKMMDTAVGSVKKPHPGRDLRGPLESHQPSEGARQKEREVPKKEAGEKGTGGDARKNQGNTLEPADDGRMQRQVDVLSKMMLHLLESQQGKNDGEKMEAVKPGVNKLQTPQEPTETAPIDYADWLTMIEPVMTDLSDSSHVWWRLVMDECSEWYSEYVKLRPLQRTSFQIEASEELKKTKWVRVERRAVSMLMDAIPTGVREELVSTKSLSPVKVIAKLMNIYQPGGLHERTVILRPLEEPGEAGNAVTGVQSLRKWLRWLRRAQDVGLCLPDSAILLRGLTKLMKKTYSEHLLSELEKLVHLEKRSKVKQLNAASSGSTEDKNVKKNVKECKFFHQDIQKDPKVQKVEKEAETPNKTANKSPAPAEAPAVATKEAETTKEKVASVGGDSLRSVMEEASKMLKSMGVEEKPTKAREEMTKGRMLELQKELQQIQDGSWKPRVNMMRTAMVARVKSGKKALLDTGATHALRSRRSDENLVEGEEYKRVRVNLDNLVEVPAEDLSLSKANRRTRRRWIEQGVTVHLYAGPEEGLTLKRAYLEKGGDGTRLIEIDVKRGAHHDMLKIGGMYSTLLKLAMLGAIDAVVGGPNCRTRSVLRHTPREGFPGPSRTAGYPWGLPDAPPEEQGKLLQDDALMLRMLTLYMVAQIARDARVKERSKRYLKAKVGFLLEQPAAPEWCPECASWWRNRTWLLFKHYYQMEEVTWAPGMMHEVARLLIEEVEGKEVRLKKLSWTAHVDNGHVPFRRDCLPEISSKTEDVDGEEKKYLLVGSYTWPVEGKESDESLGMLEEETAEDEEMLLVLEDEEAERREASASSSSSSKKEVQAESLPSRPASKKKREEEKPPEDAESVEEKAEEGKLEEKLKTKGMLKLMTCVPLASKHALDVLSGVQELVVKLRRYGYPVARLHTDYETTFVNKHLKGWCLNRGIVRTSSTPEEHQQNGRAEAAIASIKGRVRRLLHSSGMETKWWPIAARHVVELERRRFEKNEDKLPRFGQKIVTRKRKWKRGDEFETTAQEVTYLTPIPEVSKGHAVMEEDGSFKVVSCLIKDCKEPQEEEKKVELEEVIQERDPMEARRRLRKKMSVASLRIPEEEFAESIKLFQAVLEQDEAMYNEDEEVIPAVMKGMIAIRKETAALQEGRLEEEVLQTRVVSNQEVYQNKDEWVGAIRKEIDNLVQKGAVKRLTKEEAAYYKREHADKLEVVPGKAVHTVKAPDGRKKCRLVVCGNHLQGGDKKETKEEHANYYAGGADTICLRFALSMAARYGWDIAGLDVVAAFLNAQLGDVHEKPQPREDPTRGRSRIVLMQPPRVLERLGLVEVGELWLVERALYGLRESPRLWSDHRDGTLHGMEIQQGGRMLKLLPSFAEENLWLINDQGYQS</sequence>
<feature type="region of interest" description="Disordered" evidence="1">
    <location>
        <begin position="243"/>
        <end position="303"/>
    </location>
</feature>
<feature type="domain" description="Integrase catalytic" evidence="2">
    <location>
        <begin position="1061"/>
        <end position="1233"/>
    </location>
</feature>
<dbReference type="GO" id="GO:0003676">
    <property type="term" value="F:nucleic acid binding"/>
    <property type="evidence" value="ECO:0007669"/>
    <property type="project" value="InterPro"/>
</dbReference>
<evidence type="ECO:0000313" key="3">
    <source>
        <dbReference type="EMBL" id="CAI3976734.1"/>
    </source>
</evidence>
<feature type="compositionally biased region" description="Basic and acidic residues" evidence="1">
    <location>
        <begin position="608"/>
        <end position="617"/>
    </location>
</feature>
<feature type="compositionally biased region" description="Basic and acidic residues" evidence="1">
    <location>
        <begin position="203"/>
        <end position="223"/>
    </location>
</feature>
<reference evidence="3" key="1">
    <citation type="submission" date="2022-10" db="EMBL/GenBank/DDBJ databases">
        <authorList>
            <person name="Chen Y."/>
            <person name="Dougan E. K."/>
            <person name="Chan C."/>
            <person name="Rhodes N."/>
            <person name="Thang M."/>
        </authorList>
    </citation>
    <scope>NUCLEOTIDE SEQUENCE</scope>
</reference>
<evidence type="ECO:0000313" key="5">
    <source>
        <dbReference type="Proteomes" id="UP001152797"/>
    </source>
</evidence>
<proteinExistence type="predicted"/>
<feature type="compositionally biased region" description="Basic and acidic residues" evidence="1">
    <location>
        <begin position="47"/>
        <end position="65"/>
    </location>
</feature>
<dbReference type="OrthoDB" id="4772102at2759"/>
<comment type="caution">
    <text evidence="3">The sequence shown here is derived from an EMBL/GenBank/DDBJ whole genome shotgun (WGS) entry which is preliminary data.</text>
</comment>
<feature type="compositionally biased region" description="Basic and acidic residues" evidence="1">
    <location>
        <begin position="1070"/>
        <end position="1092"/>
    </location>
</feature>
<evidence type="ECO:0000256" key="1">
    <source>
        <dbReference type="SAM" id="MobiDB-lite"/>
    </source>
</evidence>
<feature type="region of interest" description="Disordered" evidence="1">
    <location>
        <begin position="577"/>
        <end position="621"/>
    </location>
</feature>
<dbReference type="EMBL" id="CAMXCT020000291">
    <property type="protein sequence ID" value="CAL1130109.1"/>
    <property type="molecule type" value="Genomic_DNA"/>
</dbReference>
<gene>
    <name evidence="3" type="ORF">C1SCF055_LOCUS4930</name>
</gene>
<dbReference type="EMBL" id="CAMXCT030000291">
    <property type="protein sequence ID" value="CAL4764046.1"/>
    <property type="molecule type" value="Genomic_DNA"/>
</dbReference>
<feature type="compositionally biased region" description="Basic and acidic residues" evidence="1">
    <location>
        <begin position="267"/>
        <end position="281"/>
    </location>
</feature>
<dbReference type="GO" id="GO:0015074">
    <property type="term" value="P:DNA integration"/>
    <property type="evidence" value="ECO:0007669"/>
    <property type="project" value="InterPro"/>
</dbReference>
<evidence type="ECO:0000259" key="2">
    <source>
        <dbReference type="PROSITE" id="PS50994"/>
    </source>
</evidence>
<organism evidence="3">
    <name type="scientific">Cladocopium goreaui</name>
    <dbReference type="NCBI Taxonomy" id="2562237"/>
    <lineage>
        <taxon>Eukaryota</taxon>
        <taxon>Sar</taxon>
        <taxon>Alveolata</taxon>
        <taxon>Dinophyceae</taxon>
        <taxon>Suessiales</taxon>
        <taxon>Symbiodiniaceae</taxon>
        <taxon>Cladocopium</taxon>
    </lineage>
</organism>
<dbReference type="Gene3D" id="3.30.420.10">
    <property type="entry name" value="Ribonuclease H-like superfamily/Ribonuclease H"/>
    <property type="match status" value="1"/>
</dbReference>
<feature type="compositionally biased region" description="Basic and acidic residues" evidence="1">
    <location>
        <begin position="577"/>
        <end position="588"/>
    </location>
</feature>
<reference evidence="4 5" key="2">
    <citation type="submission" date="2024-05" db="EMBL/GenBank/DDBJ databases">
        <authorList>
            <person name="Chen Y."/>
            <person name="Shah S."/>
            <person name="Dougan E. K."/>
            <person name="Thang M."/>
            <person name="Chan C."/>
        </authorList>
    </citation>
    <scope>NUCLEOTIDE SEQUENCE [LARGE SCALE GENOMIC DNA]</scope>
</reference>
<dbReference type="InterPro" id="IPR036397">
    <property type="entry name" value="RNaseH_sf"/>
</dbReference>
<dbReference type="Proteomes" id="UP001152797">
    <property type="component" value="Unassembled WGS sequence"/>
</dbReference>
<feature type="compositionally biased region" description="Basic and acidic residues" evidence="1">
    <location>
        <begin position="163"/>
        <end position="172"/>
    </location>
</feature>
<feature type="region of interest" description="Disordered" evidence="1">
    <location>
        <begin position="1"/>
        <end position="65"/>
    </location>
</feature>
<feature type="region of interest" description="Disordered" evidence="1">
    <location>
        <begin position="163"/>
        <end position="226"/>
    </location>
</feature>
<feature type="compositionally biased region" description="Basic and acidic residues" evidence="1">
    <location>
        <begin position="9"/>
        <end position="23"/>
    </location>
</feature>
<dbReference type="SUPFAM" id="SSF53098">
    <property type="entry name" value="Ribonuclease H-like"/>
    <property type="match status" value="1"/>
</dbReference>
<protein>
    <submittedName>
        <fullName evidence="4">Copia protein</fullName>
    </submittedName>
</protein>
<dbReference type="InterPro" id="IPR001584">
    <property type="entry name" value="Integrase_cat-core"/>
</dbReference>
<dbReference type="PROSITE" id="PS50994">
    <property type="entry name" value="INTEGRASE"/>
    <property type="match status" value="1"/>
</dbReference>
<evidence type="ECO:0000313" key="4">
    <source>
        <dbReference type="EMBL" id="CAL4764046.1"/>
    </source>
</evidence>
<accession>A0A9P1BNT0</accession>
<feature type="region of interest" description="Disordered" evidence="1">
    <location>
        <begin position="1038"/>
        <end position="1092"/>
    </location>
</feature>